<evidence type="ECO:0000256" key="1">
    <source>
        <dbReference type="SAM" id="MobiDB-lite"/>
    </source>
</evidence>
<reference evidence="2 3" key="2">
    <citation type="journal article" date="2019" name="G3 (Bethesda)">
        <title>Hybrid Assembly of the Genome of the Entomopathogenic Nematode Steinernema carpocapsae Identifies the X-Chromosome.</title>
        <authorList>
            <person name="Serra L."/>
            <person name="Macchietto M."/>
            <person name="Macias-Munoz A."/>
            <person name="McGill C.J."/>
            <person name="Rodriguez I.M."/>
            <person name="Rodriguez B."/>
            <person name="Murad R."/>
            <person name="Mortazavi A."/>
        </authorList>
    </citation>
    <scope>NUCLEOTIDE SEQUENCE [LARGE SCALE GENOMIC DNA]</scope>
    <source>
        <strain evidence="2 3">ALL</strain>
    </source>
</reference>
<evidence type="ECO:0000313" key="3">
    <source>
        <dbReference type="Proteomes" id="UP000298663"/>
    </source>
</evidence>
<feature type="region of interest" description="Disordered" evidence="1">
    <location>
        <begin position="51"/>
        <end position="81"/>
    </location>
</feature>
<keyword evidence="3" id="KW-1185">Reference proteome</keyword>
<dbReference type="OrthoDB" id="5874294at2759"/>
<sequence>MLCERPNVAAEAASKCPLKEASVQMHRSQENFEIVLQEACVQHKSVDSMKNELERPLPSRATDCSHSLLNRAENPQRINAS</sequence>
<name>A0A4U5N4W6_STECR</name>
<proteinExistence type="predicted"/>
<comment type="caution">
    <text evidence="2">The sequence shown here is derived from an EMBL/GenBank/DDBJ whole genome shotgun (WGS) entry which is preliminary data.</text>
</comment>
<dbReference type="Proteomes" id="UP000298663">
    <property type="component" value="Unassembled WGS sequence"/>
</dbReference>
<dbReference type="AlphaFoldDB" id="A0A4U5N4W6"/>
<gene>
    <name evidence="2" type="ORF">L596_018439</name>
</gene>
<accession>A0A4U5N4W6</accession>
<dbReference type="EMBL" id="AZBU02000005">
    <property type="protein sequence ID" value="TKR77468.1"/>
    <property type="molecule type" value="Genomic_DNA"/>
</dbReference>
<protein>
    <submittedName>
        <fullName evidence="2">Uncharacterized protein</fullName>
    </submittedName>
</protein>
<evidence type="ECO:0000313" key="2">
    <source>
        <dbReference type="EMBL" id="TKR77468.1"/>
    </source>
</evidence>
<organism evidence="2 3">
    <name type="scientific">Steinernema carpocapsae</name>
    <name type="common">Entomopathogenic nematode</name>
    <dbReference type="NCBI Taxonomy" id="34508"/>
    <lineage>
        <taxon>Eukaryota</taxon>
        <taxon>Metazoa</taxon>
        <taxon>Ecdysozoa</taxon>
        <taxon>Nematoda</taxon>
        <taxon>Chromadorea</taxon>
        <taxon>Rhabditida</taxon>
        <taxon>Tylenchina</taxon>
        <taxon>Panagrolaimomorpha</taxon>
        <taxon>Strongyloidoidea</taxon>
        <taxon>Steinernematidae</taxon>
        <taxon>Steinernema</taxon>
    </lineage>
</organism>
<reference evidence="2 3" key="1">
    <citation type="journal article" date="2015" name="Genome Biol.">
        <title>Comparative genomics of Steinernema reveals deeply conserved gene regulatory networks.</title>
        <authorList>
            <person name="Dillman A.R."/>
            <person name="Macchietto M."/>
            <person name="Porter C.F."/>
            <person name="Rogers A."/>
            <person name="Williams B."/>
            <person name="Antoshechkin I."/>
            <person name="Lee M.M."/>
            <person name="Goodwin Z."/>
            <person name="Lu X."/>
            <person name="Lewis E.E."/>
            <person name="Goodrich-Blair H."/>
            <person name="Stock S.P."/>
            <person name="Adams B.J."/>
            <person name="Sternberg P.W."/>
            <person name="Mortazavi A."/>
        </authorList>
    </citation>
    <scope>NUCLEOTIDE SEQUENCE [LARGE SCALE GENOMIC DNA]</scope>
    <source>
        <strain evidence="2 3">ALL</strain>
    </source>
</reference>